<comment type="caution">
    <text evidence="5">The sequence shown here is derived from an EMBL/GenBank/DDBJ whole genome shotgun (WGS) entry which is preliminary data.</text>
</comment>
<dbReference type="EMBL" id="JBBDHD010000026">
    <property type="protein sequence ID" value="MFH7596014.1"/>
    <property type="molecule type" value="Genomic_DNA"/>
</dbReference>
<dbReference type="SMART" id="SM00421">
    <property type="entry name" value="HTH_LUXR"/>
    <property type="match status" value="1"/>
</dbReference>
<dbReference type="RefSeq" id="WP_395509857.1">
    <property type="nucleotide sequence ID" value="NZ_JBBDHD010000026.1"/>
</dbReference>
<evidence type="ECO:0000256" key="1">
    <source>
        <dbReference type="ARBA" id="ARBA00023015"/>
    </source>
</evidence>
<dbReference type="InterPro" id="IPR041664">
    <property type="entry name" value="AAA_16"/>
</dbReference>
<dbReference type="InterPro" id="IPR041617">
    <property type="entry name" value="TPR_MalT"/>
</dbReference>
<dbReference type="PANTHER" id="PTHR44688">
    <property type="entry name" value="DNA-BINDING TRANSCRIPTIONAL ACTIVATOR DEVR_DOSR"/>
    <property type="match status" value="1"/>
</dbReference>
<evidence type="ECO:0000259" key="4">
    <source>
        <dbReference type="PROSITE" id="PS50043"/>
    </source>
</evidence>
<keyword evidence="6" id="KW-1185">Reference proteome</keyword>
<dbReference type="InterPro" id="IPR059106">
    <property type="entry name" value="WHD_MalT"/>
</dbReference>
<dbReference type="Gene3D" id="3.40.50.300">
    <property type="entry name" value="P-loop containing nucleotide triphosphate hydrolases"/>
    <property type="match status" value="1"/>
</dbReference>
<name>A0ABW7PCB5_9ACTN</name>
<keyword evidence="2" id="KW-0238">DNA-binding</keyword>
<accession>A0ABW7PCB5</accession>
<organism evidence="5 6">
    <name type="scientific">Streptomyces racemochromogenes</name>
    <dbReference type="NCBI Taxonomy" id="67353"/>
    <lineage>
        <taxon>Bacteria</taxon>
        <taxon>Bacillati</taxon>
        <taxon>Actinomycetota</taxon>
        <taxon>Actinomycetes</taxon>
        <taxon>Kitasatosporales</taxon>
        <taxon>Streptomycetaceae</taxon>
        <taxon>Streptomyces</taxon>
    </lineage>
</organism>
<evidence type="ECO:0000313" key="5">
    <source>
        <dbReference type="EMBL" id="MFH7596014.1"/>
    </source>
</evidence>
<sequence length="867" mass="92456">MTVPLTGDPLLAAKLAVPCHAPGLVRRPRLLNRLTLGTRGPLTLITGAPGVGKTALAASWARSASAADPVVWVTVDEDDTPGVFWAYVVEGLRRSGALAGDDLGTPVCADEVDRSLLVRLAAALELAPAPLVLVVDGLDKARGGAVPDGLRFVSEHAGPALRLVLVSREDPPLPLHRYRAEDRVHEIREHDLAFTRSEAVQLLRGQGAAPDDELVDVLLEHTEGWAAGLRLCALAMARSDDPAAFARSFTASEQAVSDYLLTEVLAAQPEPARELLLRTGVLNRVHPDLAAALTGRSDSGRILQDLARCHAFVEPLPGTRWYRFHPLFAEVLRAHLRSRQPELEPLLHRRAARWYAGQGRSAEAVEEAAAGGDWSFAAAQTVQHLLVIPLLAGSGTSPSADDFSRMPEDVPGTRAALVAAACCMARQDVAGCRSRLERAEEAPGATALEAEPADGLTAALLRLLSAPGAADDQARRVAELLARVPPEERARHPELEPLRLYGQACARLRGGRLQPARELLEQAAGACCGDTAVLLRHRCLGRLALADAAAGELARAEEHGAASLALADQHGIPDSHRSGAAGLALAAVALEREELAAAAGHLDQADLLADTRRDPDLVIERAVLRAQLQIARGGWEAALTHLDGHLDGTAAASPGPAARLAVAHATAALARGDVDAAAAALDRVRPDDAPPSHTVALAQVRAAADHPVQALQLIETAEESEAVTVPDRVRLLLLRAHQALLDGHEDTARDLLVQALDTARPEGLRRPFTEAGPWVRHLVRGLDGRSGSAAWLGTPHAPADRPVVEELSPREREVLRQVARMMSTDEVAAELQLSVNTVKTHLRGIYRKLCVSRRRDAVERARELHML</sequence>
<dbReference type="InterPro" id="IPR027417">
    <property type="entry name" value="P-loop_NTPase"/>
</dbReference>
<dbReference type="Pfam" id="PF17874">
    <property type="entry name" value="TPR_MalT"/>
    <property type="match status" value="1"/>
</dbReference>
<dbReference type="InterPro" id="IPR011990">
    <property type="entry name" value="TPR-like_helical_dom_sf"/>
</dbReference>
<keyword evidence="3" id="KW-0804">Transcription</keyword>
<dbReference type="Pfam" id="PF25873">
    <property type="entry name" value="WHD_MalT"/>
    <property type="match status" value="1"/>
</dbReference>
<dbReference type="PROSITE" id="PS50043">
    <property type="entry name" value="HTH_LUXR_2"/>
    <property type="match status" value="1"/>
</dbReference>
<dbReference type="Gene3D" id="1.25.40.10">
    <property type="entry name" value="Tetratricopeptide repeat domain"/>
    <property type="match status" value="1"/>
</dbReference>
<gene>
    <name evidence="5" type="ORF">WDV06_13050</name>
</gene>
<dbReference type="SMART" id="SM00382">
    <property type="entry name" value="AAA"/>
    <property type="match status" value="1"/>
</dbReference>
<evidence type="ECO:0000256" key="2">
    <source>
        <dbReference type="ARBA" id="ARBA00023125"/>
    </source>
</evidence>
<dbReference type="InterPro" id="IPR003593">
    <property type="entry name" value="AAA+_ATPase"/>
</dbReference>
<dbReference type="PRINTS" id="PR00038">
    <property type="entry name" value="HTHLUXR"/>
</dbReference>
<dbReference type="CDD" id="cd06170">
    <property type="entry name" value="LuxR_C_like"/>
    <property type="match status" value="1"/>
</dbReference>
<dbReference type="InterPro" id="IPR016032">
    <property type="entry name" value="Sig_transdc_resp-reg_C-effctor"/>
</dbReference>
<protein>
    <submittedName>
        <fullName evidence="5">LuxR C-terminal-related transcriptional regulator</fullName>
    </submittedName>
</protein>
<dbReference type="SUPFAM" id="SSF52540">
    <property type="entry name" value="P-loop containing nucleoside triphosphate hydrolases"/>
    <property type="match status" value="1"/>
</dbReference>
<dbReference type="Pfam" id="PF13191">
    <property type="entry name" value="AAA_16"/>
    <property type="match status" value="1"/>
</dbReference>
<evidence type="ECO:0000256" key="3">
    <source>
        <dbReference type="ARBA" id="ARBA00023163"/>
    </source>
</evidence>
<dbReference type="Pfam" id="PF00196">
    <property type="entry name" value="GerE"/>
    <property type="match status" value="1"/>
</dbReference>
<dbReference type="Proteomes" id="UP001610631">
    <property type="component" value="Unassembled WGS sequence"/>
</dbReference>
<dbReference type="InterPro" id="IPR000792">
    <property type="entry name" value="Tscrpt_reg_LuxR_C"/>
</dbReference>
<evidence type="ECO:0000313" key="6">
    <source>
        <dbReference type="Proteomes" id="UP001610631"/>
    </source>
</evidence>
<dbReference type="PANTHER" id="PTHR44688:SF16">
    <property type="entry name" value="DNA-BINDING TRANSCRIPTIONAL ACTIVATOR DEVR_DOSR"/>
    <property type="match status" value="1"/>
</dbReference>
<dbReference type="InterPro" id="IPR036388">
    <property type="entry name" value="WH-like_DNA-bd_sf"/>
</dbReference>
<keyword evidence="1" id="KW-0805">Transcription regulation</keyword>
<reference evidence="5 6" key="1">
    <citation type="submission" date="2024-03" db="EMBL/GenBank/DDBJ databases">
        <title>Whole genome sequencing of Streptomyces racemochromogenes, to identify antimicrobial biosynthetic gene clusters.</title>
        <authorList>
            <person name="Suryawanshi P."/>
            <person name="Krishnaraj P.U."/>
            <person name="Arun Y.P."/>
            <person name="Suryawanshi M.P."/>
            <person name="Rakshit O."/>
        </authorList>
    </citation>
    <scope>NUCLEOTIDE SEQUENCE [LARGE SCALE GENOMIC DNA]</scope>
    <source>
        <strain evidence="5 6">AUDT626</strain>
    </source>
</reference>
<dbReference type="SUPFAM" id="SSF46894">
    <property type="entry name" value="C-terminal effector domain of the bipartite response regulators"/>
    <property type="match status" value="1"/>
</dbReference>
<feature type="domain" description="HTH luxR-type" evidence="4">
    <location>
        <begin position="798"/>
        <end position="865"/>
    </location>
</feature>
<proteinExistence type="predicted"/>
<dbReference type="Gene3D" id="1.10.10.10">
    <property type="entry name" value="Winged helix-like DNA-binding domain superfamily/Winged helix DNA-binding domain"/>
    <property type="match status" value="1"/>
</dbReference>